<accession>A0ABQ1FJ59</accession>
<organism evidence="1 2">
    <name type="scientific">Paenibacillus marchantiophytorum</name>
    <dbReference type="NCBI Taxonomy" id="1619310"/>
    <lineage>
        <taxon>Bacteria</taxon>
        <taxon>Bacillati</taxon>
        <taxon>Bacillota</taxon>
        <taxon>Bacilli</taxon>
        <taxon>Bacillales</taxon>
        <taxon>Paenibacillaceae</taxon>
        <taxon>Paenibacillus</taxon>
    </lineage>
</organism>
<dbReference type="RefSeq" id="WP_189020963.1">
    <property type="nucleotide sequence ID" value="NZ_BMHE01000098.1"/>
</dbReference>
<keyword evidence="2" id="KW-1185">Reference proteome</keyword>
<dbReference type="EMBL" id="BMHE01000098">
    <property type="protein sequence ID" value="GGA17683.1"/>
    <property type="molecule type" value="Genomic_DNA"/>
</dbReference>
<gene>
    <name evidence="1" type="ORF">GCM10008018_72310</name>
</gene>
<sequence length="70" mass="7835">MIRTLSTDMELFAAALSQAIVVVIQRTADDIPVFVTSGVITKYTPYDVSIGETSFLRDETELRIEFHPQS</sequence>
<reference evidence="2" key="1">
    <citation type="journal article" date="2019" name="Int. J. Syst. Evol. Microbiol.">
        <title>The Global Catalogue of Microorganisms (GCM) 10K type strain sequencing project: providing services to taxonomists for standard genome sequencing and annotation.</title>
        <authorList>
            <consortium name="The Broad Institute Genomics Platform"/>
            <consortium name="The Broad Institute Genome Sequencing Center for Infectious Disease"/>
            <person name="Wu L."/>
            <person name="Ma J."/>
        </authorList>
    </citation>
    <scope>NUCLEOTIDE SEQUENCE [LARGE SCALE GENOMIC DNA]</scope>
    <source>
        <strain evidence="2">CGMCC 1.15043</strain>
    </source>
</reference>
<protein>
    <submittedName>
        <fullName evidence="1">Uncharacterized protein</fullName>
    </submittedName>
</protein>
<evidence type="ECO:0000313" key="2">
    <source>
        <dbReference type="Proteomes" id="UP000615455"/>
    </source>
</evidence>
<proteinExistence type="predicted"/>
<dbReference type="Proteomes" id="UP000615455">
    <property type="component" value="Unassembled WGS sequence"/>
</dbReference>
<comment type="caution">
    <text evidence="1">The sequence shown here is derived from an EMBL/GenBank/DDBJ whole genome shotgun (WGS) entry which is preliminary data.</text>
</comment>
<name>A0ABQ1FJ59_9BACL</name>
<evidence type="ECO:0000313" key="1">
    <source>
        <dbReference type="EMBL" id="GGA17683.1"/>
    </source>
</evidence>